<dbReference type="Pfam" id="PF13091">
    <property type="entry name" value="PLDc_2"/>
    <property type="match status" value="1"/>
</dbReference>
<dbReference type="SMART" id="SM00233">
    <property type="entry name" value="PH"/>
    <property type="match status" value="1"/>
</dbReference>
<dbReference type="InterPro" id="IPR001849">
    <property type="entry name" value="PH_domain"/>
</dbReference>
<dbReference type="InterPro" id="IPR016555">
    <property type="entry name" value="PLipase_D_euk"/>
</dbReference>
<evidence type="ECO:0000256" key="3">
    <source>
        <dbReference type="ARBA" id="ARBA00022963"/>
    </source>
</evidence>
<dbReference type="EC" id="3.1.4.4" evidence="5"/>
<keyword evidence="9" id="KW-1185">Reference proteome</keyword>
<evidence type="ECO:0000259" key="6">
    <source>
        <dbReference type="PROSITE" id="PS50003"/>
    </source>
</evidence>
<proteinExistence type="inferred from homology"/>
<dbReference type="Proteomes" id="UP000694546">
    <property type="component" value="Chromosome 5"/>
</dbReference>
<dbReference type="GO" id="GO:0004630">
    <property type="term" value="F:phospholipase D activity"/>
    <property type="evidence" value="ECO:0007669"/>
    <property type="project" value="UniProtKB-EC"/>
</dbReference>
<dbReference type="AlphaFoldDB" id="A0A8C5BCT9"/>
<dbReference type="Pfam" id="PF00169">
    <property type="entry name" value="PH"/>
    <property type="match status" value="1"/>
</dbReference>
<evidence type="ECO:0000256" key="4">
    <source>
        <dbReference type="ARBA" id="ARBA00023098"/>
    </source>
</evidence>
<dbReference type="PIRSF" id="PIRSF009376">
    <property type="entry name" value="Phospholipase_D_euk"/>
    <property type="match status" value="1"/>
</dbReference>
<evidence type="ECO:0000256" key="1">
    <source>
        <dbReference type="ARBA" id="ARBA00022737"/>
    </source>
</evidence>
<feature type="domain" description="PH" evidence="6">
    <location>
        <begin position="124"/>
        <end position="233"/>
    </location>
</feature>
<dbReference type="GO" id="GO:0009395">
    <property type="term" value="P:phospholipid catabolic process"/>
    <property type="evidence" value="ECO:0007669"/>
    <property type="project" value="TreeGrafter"/>
</dbReference>
<sequence>AVYKTVSFKDGGQVYLPAVAITASILEVELFKIELKHGEFSWVVRRKEKHFMELHRELLRYKTFMRIPLGRVSIMFPRIHCKGILLLYRRGSSVWDFLDCFLLVFSQMEFIDVSQMSFIHDLGPKGLEGMVYKRSGGYRIPGMNCCGHSKACYRWSKRWLVVKDSCLLYMKPDTGAIAFVLLVDKEFSIKMDSKETETRHGVRIDNLSRSLVLKCSSFRHARWWGQSIESFVRAHGKAFLRDHRFGSFAQEEENIPAKWYVNGRNYMEDVADALEEAQEEIFITDWWLSPEIFLKRPVVEGNRWRLDCTLKRKAQQGVRIFVMLYKEVELALGINSGYSKRTLAHLHPNIKVMRHPDHVSSSVYLWAHHEKLVVIDQSVAFVGGIDLAYGRWDDREHRLTDVGSVTHSVALDGSLHSLKTDGVELLGNTRFWHGKDYCNFVYKDWIQLEKPFDDFIDRYTTPRMPWHDIASVVHGNAARDVARHFIQRWNFTKIMKPKYRSLSYPCLLPKSHSCGSNLHYQVPDCVNTKVQVLRSAADWSAGIKYHEESIHNAYVQVIIKSKHYIYIENQFFISCADNRMVYNKIGDAIIERIIRAHKEGKRYRVYVVTPLLPGFEGDITTGGGNALQAVMHFNYRTMIRGECSIISQLKKEMDDQWMNYIMFGGLRTHAELEEHLVTELIYVHSKMLIADDNTVIIGSANINDRSMLGKRDSEVAVIIQDSETVTAVMDEKEYQAGPYALQLRLECFRTILGGHSDATIDLSDPVSDRFYKDVWMATAGRNATIYEKVFRCLPTSLVRNMSELEQYQVKAGLAQTDPIRAREELRKIRGFLVQFPLDFLSEENLMPSVGTKEAMVPTEIWT</sequence>
<evidence type="ECO:0000256" key="5">
    <source>
        <dbReference type="PIRNR" id="PIRNR009376"/>
    </source>
</evidence>
<keyword evidence="4" id="KW-0443">Lipid metabolism</keyword>
<keyword evidence="3 5" id="KW-0442">Lipid degradation</keyword>
<keyword evidence="2 5" id="KW-0378">Hydrolase</keyword>
<dbReference type="InterPro" id="IPR015679">
    <property type="entry name" value="PLipase_D_fam"/>
</dbReference>
<dbReference type="InterPro" id="IPR011993">
    <property type="entry name" value="PH-like_dom_sf"/>
</dbReference>
<evidence type="ECO:0000259" key="7">
    <source>
        <dbReference type="PROSITE" id="PS50035"/>
    </source>
</evidence>
<dbReference type="InterPro" id="IPR001736">
    <property type="entry name" value="PLipase_D/transphosphatidylase"/>
</dbReference>
<name>A0A8C5BCT9_GADMO</name>
<evidence type="ECO:0000313" key="8">
    <source>
        <dbReference type="Ensembl" id="ENSGMOP00000044166.1"/>
    </source>
</evidence>
<protein>
    <recommendedName>
        <fullName evidence="5">Phospholipase</fullName>
        <ecNumber evidence="5">3.1.4.4</ecNumber>
    </recommendedName>
</protein>
<dbReference type="Pfam" id="PF00614">
    <property type="entry name" value="PLDc"/>
    <property type="match status" value="1"/>
</dbReference>
<accession>A0A8C5BCT9</accession>
<dbReference type="Gene3D" id="3.30.870.10">
    <property type="entry name" value="Endonuclease Chain A"/>
    <property type="match status" value="3"/>
</dbReference>
<dbReference type="PROSITE" id="PS50035">
    <property type="entry name" value="PLD"/>
    <property type="match status" value="2"/>
</dbReference>
<dbReference type="PANTHER" id="PTHR18896:SF57">
    <property type="entry name" value="PHOSPHOLIPASE D1"/>
    <property type="match status" value="1"/>
</dbReference>
<comment type="catalytic activity">
    <reaction evidence="5">
        <text>a 1,2-diacyl-sn-glycero-3-phosphocholine + H2O = a 1,2-diacyl-sn-glycero-3-phosphate + choline + H(+)</text>
        <dbReference type="Rhea" id="RHEA:14445"/>
        <dbReference type="ChEBI" id="CHEBI:15354"/>
        <dbReference type="ChEBI" id="CHEBI:15377"/>
        <dbReference type="ChEBI" id="CHEBI:15378"/>
        <dbReference type="ChEBI" id="CHEBI:57643"/>
        <dbReference type="ChEBI" id="CHEBI:58608"/>
        <dbReference type="EC" id="3.1.4.4"/>
    </reaction>
</comment>
<dbReference type="GO" id="GO:0060627">
    <property type="term" value="P:regulation of vesicle-mediated transport"/>
    <property type="evidence" value="ECO:0007669"/>
    <property type="project" value="TreeGrafter"/>
</dbReference>
<keyword evidence="1" id="KW-0677">Repeat</keyword>
<reference evidence="8" key="2">
    <citation type="submission" date="2025-09" db="UniProtKB">
        <authorList>
            <consortium name="Ensembl"/>
        </authorList>
    </citation>
    <scope>IDENTIFICATION</scope>
</reference>
<dbReference type="GO" id="GO:0032534">
    <property type="term" value="P:regulation of microvillus assembly"/>
    <property type="evidence" value="ECO:0007669"/>
    <property type="project" value="TreeGrafter"/>
</dbReference>
<dbReference type="CDD" id="cd01254">
    <property type="entry name" value="PH_PLD"/>
    <property type="match status" value="1"/>
</dbReference>
<organism evidence="8 9">
    <name type="scientific">Gadus morhua</name>
    <name type="common">Atlantic cod</name>
    <dbReference type="NCBI Taxonomy" id="8049"/>
    <lineage>
        <taxon>Eukaryota</taxon>
        <taxon>Metazoa</taxon>
        <taxon>Chordata</taxon>
        <taxon>Craniata</taxon>
        <taxon>Vertebrata</taxon>
        <taxon>Euteleostomi</taxon>
        <taxon>Actinopterygii</taxon>
        <taxon>Neopterygii</taxon>
        <taxon>Teleostei</taxon>
        <taxon>Neoteleostei</taxon>
        <taxon>Acanthomorphata</taxon>
        <taxon>Zeiogadaria</taxon>
        <taxon>Gadariae</taxon>
        <taxon>Gadiformes</taxon>
        <taxon>Gadoidei</taxon>
        <taxon>Gadidae</taxon>
        <taxon>Gadus</taxon>
    </lineage>
</organism>
<dbReference type="Ensembl" id="ENSGMOT00000067416.1">
    <property type="protein sequence ID" value="ENSGMOP00000044166.1"/>
    <property type="gene ID" value="ENSGMOG00000013012.2"/>
</dbReference>
<evidence type="ECO:0000256" key="2">
    <source>
        <dbReference type="ARBA" id="ARBA00022801"/>
    </source>
</evidence>
<dbReference type="Gene3D" id="2.30.29.30">
    <property type="entry name" value="Pleckstrin-homology domain (PH domain)/Phosphotyrosine-binding domain (PTB)"/>
    <property type="match status" value="1"/>
</dbReference>
<reference evidence="8" key="1">
    <citation type="submission" date="2025-08" db="UniProtKB">
        <authorList>
            <consortium name="Ensembl"/>
        </authorList>
    </citation>
    <scope>IDENTIFICATION</scope>
</reference>
<dbReference type="InterPro" id="IPR025202">
    <property type="entry name" value="PLD-like_dom"/>
</dbReference>
<comment type="similarity">
    <text evidence="5">Belongs to the phospholipase D family.</text>
</comment>
<dbReference type="GO" id="GO:0035556">
    <property type="term" value="P:intracellular signal transduction"/>
    <property type="evidence" value="ECO:0007669"/>
    <property type="project" value="InterPro"/>
</dbReference>
<dbReference type="GO" id="GO:0006654">
    <property type="term" value="P:phosphatidic acid biosynthetic process"/>
    <property type="evidence" value="ECO:0007669"/>
    <property type="project" value="InterPro"/>
</dbReference>
<dbReference type="SUPFAM" id="SSF56024">
    <property type="entry name" value="Phospholipase D/nuclease"/>
    <property type="match status" value="2"/>
</dbReference>
<dbReference type="SUPFAM" id="SSF50729">
    <property type="entry name" value="PH domain-like"/>
    <property type="match status" value="1"/>
</dbReference>
<evidence type="ECO:0000313" key="9">
    <source>
        <dbReference type="Proteomes" id="UP000694546"/>
    </source>
</evidence>
<dbReference type="PANTHER" id="PTHR18896">
    <property type="entry name" value="PHOSPHOLIPASE D"/>
    <property type="match status" value="1"/>
</dbReference>
<dbReference type="PROSITE" id="PS50003">
    <property type="entry name" value="PH_DOMAIN"/>
    <property type="match status" value="1"/>
</dbReference>
<feature type="domain" description="PLD phosphodiesterase" evidence="7">
    <location>
        <begin position="679"/>
        <end position="706"/>
    </location>
</feature>
<feature type="domain" description="PLD phosphodiesterase" evidence="7">
    <location>
        <begin position="364"/>
        <end position="391"/>
    </location>
</feature>
<dbReference type="SMART" id="SM00155">
    <property type="entry name" value="PLDc"/>
    <property type="match status" value="2"/>
</dbReference>
<dbReference type="GeneTree" id="ENSGT00940000155015"/>